<dbReference type="InterPro" id="IPR051706">
    <property type="entry name" value="Glycosyltransferase_domain"/>
</dbReference>
<proteinExistence type="predicted"/>
<accession>A0A6N3YZH1</accession>
<dbReference type="EMBL" id="WOBO01000014">
    <property type="protein sequence ID" value="MUK46128.1"/>
    <property type="molecule type" value="Genomic_DNA"/>
</dbReference>
<dbReference type="RefSeq" id="WP_063667821.1">
    <property type="nucleotide sequence ID" value="NZ_JBQAOZ010000002.1"/>
</dbReference>
<dbReference type="Gene3D" id="3.90.550.20">
    <property type="match status" value="1"/>
</dbReference>
<sequence>MSNNKIHAIWLGNKLTPLALVCIEDWKKQGYEYKVWTEEDSLITEWIDGCEFAKECYKRGLFAFVTDYLRLKILQHEGGLYLDTDVTVQKNPFPLFDECQFAVGYESESMIGTACIYAQKESKILANLIDFYEHKILSSPLYMGPGIMTHVLIDNKMKDIEKSLIFPVEYFYCYLGNGQEFTTPDNSYLVHWFQHSWKDPRKAIYLKSKHMGLLGKIYTWQKYIFKKRK</sequence>
<gene>
    <name evidence="2" type="ORF">GNP77_12130</name>
</gene>
<dbReference type="SUPFAM" id="SSF53448">
    <property type="entry name" value="Nucleotide-diphospho-sugar transferases"/>
    <property type="match status" value="1"/>
</dbReference>
<dbReference type="GO" id="GO:0016020">
    <property type="term" value="C:membrane"/>
    <property type="evidence" value="ECO:0007669"/>
    <property type="project" value="GOC"/>
</dbReference>
<dbReference type="Proteomes" id="UP000435323">
    <property type="component" value="Unassembled WGS sequence"/>
</dbReference>
<dbReference type="InterPro" id="IPR007577">
    <property type="entry name" value="GlycoTrfase_DXD_sugar-bd_CS"/>
</dbReference>
<dbReference type="InterPro" id="IPR029044">
    <property type="entry name" value="Nucleotide-diphossugar_trans"/>
</dbReference>
<dbReference type="PANTHER" id="PTHR32385">
    <property type="entry name" value="MANNOSYL PHOSPHORYLINOSITOL CERAMIDE SYNTHASE"/>
    <property type="match status" value="1"/>
</dbReference>
<reference evidence="2 3" key="1">
    <citation type="submission" date="2019-11" db="EMBL/GenBank/DDBJ databases">
        <title>Using colonization assays and comparative genomics to discover symbiosis behaviors and factors in Vibrio fischeri.</title>
        <authorList>
            <person name="Bongrand C."/>
            <person name="Moriano-Gutierrez S."/>
            <person name="Arevalo P."/>
            <person name="Mcfall-Ngai M."/>
            <person name="Visick K."/>
            <person name="Polz M.F."/>
            <person name="Ruby E.G."/>
        </authorList>
    </citation>
    <scope>NUCLEOTIDE SEQUENCE [LARGE SCALE GENOMIC DNA]</scope>
    <source>
        <strain evidence="3">emors.3.2</strain>
    </source>
</reference>
<evidence type="ECO:0000313" key="3">
    <source>
        <dbReference type="Proteomes" id="UP000435323"/>
    </source>
</evidence>
<dbReference type="PANTHER" id="PTHR32385:SF15">
    <property type="entry name" value="INOSITOL PHOSPHOCERAMIDE MANNOSYLTRANSFERASE 1"/>
    <property type="match status" value="1"/>
</dbReference>
<protein>
    <submittedName>
        <fullName evidence="2">Mannosyltransferase</fullName>
    </submittedName>
</protein>
<evidence type="ECO:0000313" key="2">
    <source>
        <dbReference type="EMBL" id="MUK46128.1"/>
    </source>
</evidence>
<organism evidence="2 3">
    <name type="scientific">Aliivibrio fischeri</name>
    <name type="common">Vibrio fischeri</name>
    <dbReference type="NCBI Taxonomy" id="668"/>
    <lineage>
        <taxon>Bacteria</taxon>
        <taxon>Pseudomonadati</taxon>
        <taxon>Pseudomonadota</taxon>
        <taxon>Gammaproteobacteria</taxon>
        <taxon>Vibrionales</taxon>
        <taxon>Vibrionaceae</taxon>
        <taxon>Aliivibrio</taxon>
    </lineage>
</organism>
<evidence type="ECO:0000256" key="1">
    <source>
        <dbReference type="ARBA" id="ARBA00022679"/>
    </source>
</evidence>
<keyword evidence="2" id="KW-0328">Glycosyltransferase</keyword>
<name>A0A6N3YZH1_ALIFS</name>
<dbReference type="AlphaFoldDB" id="A0A6N3YZH1"/>
<dbReference type="GO" id="GO:0000030">
    <property type="term" value="F:mannosyltransferase activity"/>
    <property type="evidence" value="ECO:0007669"/>
    <property type="project" value="TreeGrafter"/>
</dbReference>
<dbReference type="GO" id="GO:0051999">
    <property type="term" value="P:mannosyl-inositol phosphorylceramide biosynthetic process"/>
    <property type="evidence" value="ECO:0007669"/>
    <property type="project" value="TreeGrafter"/>
</dbReference>
<keyword evidence="1 2" id="KW-0808">Transferase</keyword>
<dbReference type="Pfam" id="PF04488">
    <property type="entry name" value="Gly_transf_sug"/>
    <property type="match status" value="1"/>
</dbReference>
<comment type="caution">
    <text evidence="2">The sequence shown here is derived from an EMBL/GenBank/DDBJ whole genome shotgun (WGS) entry which is preliminary data.</text>
</comment>